<sequence>MDITHALTAAIAKSFGLFYLIAFSAGITAYAFWPSLGRRFDKAAKSILDDEEGPCR</sequence>
<name>A0A438ADE8_9RHOB</name>
<dbReference type="OrthoDB" id="7173870at2"/>
<protein>
    <submittedName>
        <fullName evidence="2">Cbb3-type cytochrome c oxidase subunit 3</fullName>
    </submittedName>
</protein>
<dbReference type="Proteomes" id="UP000285908">
    <property type="component" value="Unassembled WGS sequence"/>
</dbReference>
<dbReference type="EMBL" id="RQXX01000009">
    <property type="protein sequence ID" value="RVV96714.1"/>
    <property type="molecule type" value="Genomic_DNA"/>
</dbReference>
<keyword evidence="1" id="KW-0812">Transmembrane</keyword>
<keyword evidence="1" id="KW-1133">Transmembrane helix</keyword>
<keyword evidence="3" id="KW-1185">Reference proteome</keyword>
<dbReference type="AlphaFoldDB" id="A0A438ADE8"/>
<evidence type="ECO:0000313" key="2">
    <source>
        <dbReference type="EMBL" id="RVV96714.1"/>
    </source>
</evidence>
<dbReference type="RefSeq" id="WP_127907973.1">
    <property type="nucleotide sequence ID" value="NZ_RQXX01000009.1"/>
</dbReference>
<dbReference type="InterPro" id="IPR008621">
    <property type="entry name" value="Cbb3-typ_cyt_oxidase_comp"/>
</dbReference>
<gene>
    <name evidence="2" type="ORF">EKE94_17720</name>
</gene>
<keyword evidence="1" id="KW-0472">Membrane</keyword>
<evidence type="ECO:0000256" key="1">
    <source>
        <dbReference type="SAM" id="Phobius"/>
    </source>
</evidence>
<proteinExistence type="predicted"/>
<accession>A0A438ADE8</accession>
<dbReference type="CDD" id="cd01324">
    <property type="entry name" value="cbb3_Oxidase_CcoQ"/>
    <property type="match status" value="1"/>
</dbReference>
<comment type="caution">
    <text evidence="2">The sequence shown here is derived from an EMBL/GenBank/DDBJ whole genome shotgun (WGS) entry which is preliminary data.</text>
</comment>
<reference evidence="2 3" key="1">
    <citation type="submission" date="2018-11" db="EMBL/GenBank/DDBJ databases">
        <title>Mesobaculum littorinae gen. nov., sp. nov., isolated from Littorina scabra that represents a novel genus of the order Rhodobacteraceae.</title>
        <authorList>
            <person name="Li F."/>
        </authorList>
    </citation>
    <scope>NUCLEOTIDE SEQUENCE [LARGE SCALE GENOMIC DNA]</scope>
    <source>
        <strain evidence="2 3">M0103</strain>
    </source>
</reference>
<feature type="transmembrane region" description="Helical" evidence="1">
    <location>
        <begin position="15"/>
        <end position="33"/>
    </location>
</feature>
<dbReference type="Pfam" id="PF05545">
    <property type="entry name" value="FixQ"/>
    <property type="match status" value="1"/>
</dbReference>
<organism evidence="2 3">
    <name type="scientific">Mesobaculum littorinae</name>
    <dbReference type="NCBI Taxonomy" id="2486419"/>
    <lineage>
        <taxon>Bacteria</taxon>
        <taxon>Pseudomonadati</taxon>
        <taxon>Pseudomonadota</taxon>
        <taxon>Alphaproteobacteria</taxon>
        <taxon>Rhodobacterales</taxon>
        <taxon>Roseobacteraceae</taxon>
        <taxon>Mesobaculum</taxon>
    </lineage>
</organism>
<evidence type="ECO:0000313" key="3">
    <source>
        <dbReference type="Proteomes" id="UP000285908"/>
    </source>
</evidence>